<gene>
    <name evidence="3" type="ORF">N0392_04655</name>
</gene>
<dbReference type="NCBIfam" id="NF033677">
    <property type="entry name" value="biofilm_BapA_N"/>
    <property type="match status" value="1"/>
</dbReference>
<evidence type="ECO:0000256" key="1">
    <source>
        <dbReference type="SAM" id="Coils"/>
    </source>
</evidence>
<dbReference type="Proteomes" id="UP001076655">
    <property type="component" value="Unassembled WGS sequence"/>
</dbReference>
<protein>
    <submittedName>
        <fullName evidence="3">BapA prefix-like domain-containing protein</fullName>
    </submittedName>
</protein>
<sequence>MNKIDVFSKAGKELTYSNANVIKVPQPGAIVKVNIPTNSISGAVKSGNNLVILQKNGEKITLEDFFPAGGNAEPTKLVIADGEYLYQANYDSDNFSGLEFSAVSSMDEVISGEGTDQGVNPAVWIVPLVVAGVAGIAIAASNSGGGGGGGGGGGDSTKPVIPDDKSQAKFDEQVAKTKAELTVTKLDALKAAVEALKAEPTAENLAKVQNAKAALAEELAALQTKVTAFEALTKAAAENKLNTTEAKALLEKIASEMGDATTVSENADSIAKVVSDLLDYVSGLDTAFTTMKDVLAVSEAAKTQPSDTNVQSVREALAALQSKLAELKAGLETSLKAAAEKGIATDTLKAQADAALNKVESEIGTITSNLEIAEANLAAVNDAFAKVTAYNEKVLAAENKVKEANLAVEAAKNAKEQAIKSNSLDKVDEINAQIKAANNDLINAKQALNELTTAREDAIKAIEKISPDVAASHKPNTDNLKDVNVTPSEPIEKGIIVKEAKGIFEAIKDGLASLKDLANSEFKEFVDKVLASKPVEVIKDMIQGAKDAISNIGSTIWTAIKAPVEAFKAGFKGVKDFISETGNIIKSGIKFGIDAVKEAIAGGFKIFKDGISDVYQAVKKTALDAIKDMKFTDWINPIKVIGLGKDIVISGIKAGIKATWDAVKAIPGKGFEFVVQKIKDGAKLISDHVSTQFGTVKDSVQEIVKILHTAFIKNPIDTFVKPVIDALNPFKAIPKWGSIIIESIKDGIDILKSLKDIPGKGIEIIKDMISDILGSSKGDKVSEGDGNEIKAFLKEITDALETHTDEVTKVSDGKAADEIKVTDEVKAADEVKEPAFELNELLSENNTGINLDAIAPKEETVNVSVPSEAQAETQVFVNQPMIDDQANLVSMVA</sequence>
<proteinExistence type="predicted"/>
<reference evidence="3" key="1">
    <citation type="submission" date="2022-08" db="EMBL/GenBank/DDBJ databases">
        <authorList>
            <person name="Dale J.L."/>
        </authorList>
    </citation>
    <scope>NUCLEOTIDE SEQUENCE</scope>
    <source>
        <strain evidence="3">2022EL-00758</strain>
    </source>
</reference>
<dbReference type="Pfam" id="PF22783">
    <property type="entry name" value="BapA_N"/>
    <property type="match status" value="1"/>
</dbReference>
<feature type="domain" description="Biofilm-associated protein BapA-like prefix-like" evidence="2">
    <location>
        <begin position="1"/>
        <end position="124"/>
    </location>
</feature>
<dbReference type="InterPro" id="IPR048051">
    <property type="entry name" value="BapA-like_prefix-like"/>
</dbReference>
<name>A0A9Q4GQK0_MORMO</name>
<feature type="coiled-coil region" evidence="1">
    <location>
        <begin position="356"/>
        <end position="464"/>
    </location>
</feature>
<evidence type="ECO:0000313" key="3">
    <source>
        <dbReference type="EMBL" id="MCY0788981.1"/>
    </source>
</evidence>
<accession>A0A9Q4GQK0</accession>
<organism evidence="3 4">
    <name type="scientific">Morganella morganii</name>
    <name type="common">Proteus morganii</name>
    <dbReference type="NCBI Taxonomy" id="582"/>
    <lineage>
        <taxon>Bacteria</taxon>
        <taxon>Pseudomonadati</taxon>
        <taxon>Pseudomonadota</taxon>
        <taxon>Gammaproteobacteria</taxon>
        <taxon>Enterobacterales</taxon>
        <taxon>Morganellaceae</taxon>
        <taxon>Morganella</taxon>
    </lineage>
</organism>
<feature type="coiled-coil region" evidence="1">
    <location>
        <begin position="179"/>
        <end position="232"/>
    </location>
</feature>
<evidence type="ECO:0000313" key="4">
    <source>
        <dbReference type="Proteomes" id="UP001076655"/>
    </source>
</evidence>
<keyword evidence="1" id="KW-0175">Coiled coil</keyword>
<dbReference type="EMBL" id="JAPNMI010000002">
    <property type="protein sequence ID" value="MCY0788981.1"/>
    <property type="molecule type" value="Genomic_DNA"/>
</dbReference>
<dbReference type="AlphaFoldDB" id="A0A9Q4GQK0"/>
<comment type="caution">
    <text evidence="3">The sequence shown here is derived from an EMBL/GenBank/DDBJ whole genome shotgun (WGS) entry which is preliminary data.</text>
</comment>
<dbReference type="RefSeq" id="WP_267785288.1">
    <property type="nucleotide sequence ID" value="NZ_JAPNMI010000002.1"/>
</dbReference>
<evidence type="ECO:0000259" key="2">
    <source>
        <dbReference type="Pfam" id="PF22783"/>
    </source>
</evidence>